<comment type="caution">
    <text evidence="1">The sequence shown here is derived from an EMBL/GenBank/DDBJ whole genome shotgun (WGS) entry which is preliminary data.</text>
</comment>
<gene>
    <name evidence="1" type="ORF">BGC07_13650</name>
</gene>
<dbReference type="Proteomes" id="UP000094329">
    <property type="component" value="Unassembled WGS sequence"/>
</dbReference>
<dbReference type="EMBL" id="MDTU01000001">
    <property type="protein sequence ID" value="ODN43749.1"/>
    <property type="molecule type" value="Genomic_DNA"/>
</dbReference>
<dbReference type="Pfam" id="PF13578">
    <property type="entry name" value="Methyltransf_24"/>
    <property type="match status" value="1"/>
</dbReference>
<dbReference type="Gene3D" id="3.40.50.150">
    <property type="entry name" value="Vaccinia Virus protein VP39"/>
    <property type="match status" value="1"/>
</dbReference>
<sequence>MHISFLKEKNPCFFEKVMHNNYCYSHEDCDQALLKRSRFIRDYLKGFNKASNIPNKFYISNLIKSSMSIYGQMQEEKLMGFIRACMDSPSGDLVEIGSAWGRSSFALLNLSVYYDIGTLICIDSWNEKISVEQKSELTSSQLMQMNWDNMFDSFIVNMSNTISNNCNYIREISNKAIDKYEDSVIFTNEFGRSKVTNKIAILHIDANHNIEAVFNDIKIWSKYLVNNAWVIFDDYEWVYGDGPKNCCRSYREIIKPIYWG</sequence>
<evidence type="ECO:0000313" key="1">
    <source>
        <dbReference type="EMBL" id="ODN43749.1"/>
    </source>
</evidence>
<proteinExistence type="predicted"/>
<reference evidence="1 2" key="1">
    <citation type="submission" date="2016-08" db="EMBL/GenBank/DDBJ databases">
        <title>Draft genome sequence of Candidatus Piscirickettsia litoralis, from seawater.</title>
        <authorList>
            <person name="Wan X."/>
            <person name="Lee A.J."/>
            <person name="Hou S."/>
            <person name="Donachie S.P."/>
        </authorList>
    </citation>
    <scope>NUCLEOTIDE SEQUENCE [LARGE SCALE GENOMIC DNA]</scope>
    <source>
        <strain evidence="1 2">Y2</strain>
    </source>
</reference>
<organism evidence="1 2">
    <name type="scientific">Piscirickettsia litoralis</name>
    <dbReference type="NCBI Taxonomy" id="1891921"/>
    <lineage>
        <taxon>Bacteria</taxon>
        <taxon>Pseudomonadati</taxon>
        <taxon>Pseudomonadota</taxon>
        <taxon>Gammaproteobacteria</taxon>
        <taxon>Thiotrichales</taxon>
        <taxon>Piscirickettsiaceae</taxon>
        <taxon>Piscirickettsia</taxon>
    </lineage>
</organism>
<protein>
    <recommendedName>
        <fullName evidence="3">Class I SAM-dependent methyltransferase</fullName>
    </recommendedName>
</protein>
<evidence type="ECO:0008006" key="3">
    <source>
        <dbReference type="Google" id="ProtNLM"/>
    </source>
</evidence>
<accession>A0ABX3A558</accession>
<name>A0ABX3A558_9GAMM</name>
<evidence type="ECO:0000313" key="2">
    <source>
        <dbReference type="Proteomes" id="UP000094329"/>
    </source>
</evidence>
<keyword evidence="2" id="KW-1185">Reference proteome</keyword>
<dbReference type="InterPro" id="IPR029063">
    <property type="entry name" value="SAM-dependent_MTases_sf"/>
</dbReference>